<dbReference type="GO" id="GO:0004590">
    <property type="term" value="F:orotidine-5'-phosphate decarboxylase activity"/>
    <property type="evidence" value="ECO:0007669"/>
    <property type="project" value="UniProtKB-EC"/>
</dbReference>
<dbReference type="OrthoDB" id="9806203at2"/>
<dbReference type="InterPro" id="IPR013785">
    <property type="entry name" value="Aldolase_TIM"/>
</dbReference>
<evidence type="ECO:0000256" key="7">
    <source>
        <dbReference type="PIRSR" id="PIRSR614732-1"/>
    </source>
</evidence>
<dbReference type="PANTHER" id="PTHR19278">
    <property type="entry name" value="OROTATE PHOSPHORIBOSYLTRANSFERASE"/>
    <property type="match status" value="1"/>
</dbReference>
<dbReference type="PANTHER" id="PTHR19278:SF9">
    <property type="entry name" value="URIDINE 5'-MONOPHOSPHATE SYNTHASE"/>
    <property type="match status" value="1"/>
</dbReference>
<evidence type="ECO:0000313" key="11">
    <source>
        <dbReference type="EMBL" id="OIZ94984.1"/>
    </source>
</evidence>
<name>A0A1J8NIJ2_9COXI</name>
<gene>
    <name evidence="11" type="ORF">A1D18_02450</name>
</gene>
<evidence type="ECO:0000256" key="6">
    <source>
        <dbReference type="ARBA" id="ARBA00049157"/>
    </source>
</evidence>
<keyword evidence="4 9" id="KW-0665">Pyrimidine biosynthesis</keyword>
<dbReference type="InterPro" id="IPR014732">
    <property type="entry name" value="OMPdecase"/>
</dbReference>
<dbReference type="InterPro" id="IPR011060">
    <property type="entry name" value="RibuloseP-bd_barrel"/>
</dbReference>
<comment type="pathway">
    <text evidence="2 9">Pyrimidine metabolism; UMP biosynthesis via de novo pathway; UMP from orotate: step 2/2.</text>
</comment>
<keyword evidence="3 9" id="KW-0210">Decarboxylase</keyword>
<dbReference type="FunFam" id="3.20.20.70:FF:000092">
    <property type="entry name" value="Uridine monophosphate synthetase"/>
    <property type="match status" value="1"/>
</dbReference>
<dbReference type="RefSeq" id="WP_071662245.1">
    <property type="nucleotide sequence ID" value="NZ_LUKY01000032.1"/>
</dbReference>
<keyword evidence="5 9" id="KW-0456">Lyase</keyword>
<accession>A0A1J8NIJ2</accession>
<feature type="binding site" evidence="8">
    <location>
        <position position="213"/>
    </location>
    <ligand>
        <name>substrate</name>
    </ligand>
</feature>
<dbReference type="CDD" id="cd04725">
    <property type="entry name" value="OMP_decarboxylase_like"/>
    <property type="match status" value="1"/>
</dbReference>
<dbReference type="GO" id="GO:0044205">
    <property type="term" value="P:'de novo' UMP biosynthetic process"/>
    <property type="evidence" value="ECO:0007669"/>
    <property type="project" value="UniProtKB-UniPathway"/>
</dbReference>
<dbReference type="Gene3D" id="3.20.20.70">
    <property type="entry name" value="Aldolase class I"/>
    <property type="match status" value="1"/>
</dbReference>
<dbReference type="InterPro" id="IPR018089">
    <property type="entry name" value="OMPdecase_AS"/>
</dbReference>
<reference evidence="11 12" key="1">
    <citation type="submission" date="2016-03" db="EMBL/GenBank/DDBJ databases">
        <title>Comparative genomics of Rickettsiella.</title>
        <authorList>
            <person name="Chandler C."/>
            <person name="Wang Y."/>
        </authorList>
    </citation>
    <scope>NUCLEOTIDE SEQUENCE [LARGE SCALE GENOMIC DNA]</scope>
    <source>
        <strain evidence="11 12">RCFS May 2013</strain>
    </source>
</reference>
<feature type="active site" description="For OMPdecase activity" evidence="7">
    <location>
        <position position="94"/>
    </location>
</feature>
<keyword evidence="12" id="KW-1185">Reference proteome</keyword>
<proteinExistence type="inferred from homology"/>
<dbReference type="EC" id="4.1.1.23" evidence="9"/>
<evidence type="ECO:0000256" key="8">
    <source>
        <dbReference type="PIRSR" id="PIRSR614732-2"/>
    </source>
</evidence>
<evidence type="ECO:0000256" key="4">
    <source>
        <dbReference type="ARBA" id="ARBA00022975"/>
    </source>
</evidence>
<feature type="active site" description="For OMPdecase activity" evidence="7">
    <location>
        <position position="96"/>
    </location>
</feature>
<feature type="binding site" evidence="8">
    <location>
        <position position="41"/>
    </location>
    <ligand>
        <name>substrate</name>
    </ligand>
</feature>
<evidence type="ECO:0000256" key="3">
    <source>
        <dbReference type="ARBA" id="ARBA00022793"/>
    </source>
</evidence>
<comment type="similarity">
    <text evidence="9">Belongs to the OMP decarboxylase family.</text>
</comment>
<comment type="catalytic activity">
    <reaction evidence="6 9">
        <text>orotidine 5'-phosphate + H(+) = UMP + CO2</text>
        <dbReference type="Rhea" id="RHEA:11596"/>
        <dbReference type="ChEBI" id="CHEBI:15378"/>
        <dbReference type="ChEBI" id="CHEBI:16526"/>
        <dbReference type="ChEBI" id="CHEBI:57538"/>
        <dbReference type="ChEBI" id="CHEBI:57865"/>
        <dbReference type="EC" id="4.1.1.23"/>
    </reaction>
</comment>
<sequence>MPKKIKKLSFSERASFCLNASAQRLCQLIADKQTNLCLSADVSCASELLNLADKVGTEICLLKTHVDILSDFTPDFIQQLKYLAQKHQFLIFEDRKFADIGYTVKQQYAGGIYHIADWADIVNAHTVPGPGVIQGLREIGLAKKHGLLLLAEMSSVGSLAKGSYTEASLAMAKEYPDFVMGFIAQHQLTENPGLIHMTPGIQSDSSGVDRLGQQYISPERAITQNGTDIIIVGRGIYQADKPTVKAQHYRELAWKAYLSCC</sequence>
<dbReference type="PROSITE" id="PS00156">
    <property type="entry name" value="OMPDECASE"/>
    <property type="match status" value="1"/>
</dbReference>
<dbReference type="GO" id="GO:0006207">
    <property type="term" value="P:'de novo' pyrimidine nucleobase biosynthetic process"/>
    <property type="evidence" value="ECO:0007669"/>
    <property type="project" value="InterPro"/>
</dbReference>
<dbReference type="SUPFAM" id="SSF51366">
    <property type="entry name" value="Ribulose-phoshate binding barrel"/>
    <property type="match status" value="1"/>
</dbReference>
<comment type="function">
    <text evidence="1">Catalyzes the decarboxylation of orotidine 5'-monophosphate (OMP) to uridine 5'-monophosphate (UMP).</text>
</comment>
<feature type="binding site" evidence="8">
    <location>
        <position position="63"/>
    </location>
    <ligand>
        <name>substrate</name>
    </ligand>
</feature>
<feature type="binding site" evidence="8">
    <location>
        <position position="154"/>
    </location>
    <ligand>
        <name>substrate</name>
    </ligand>
</feature>
<dbReference type="GO" id="GO:0004588">
    <property type="term" value="F:orotate phosphoribosyltransferase activity"/>
    <property type="evidence" value="ECO:0007669"/>
    <property type="project" value="TreeGrafter"/>
</dbReference>
<dbReference type="InterPro" id="IPR001754">
    <property type="entry name" value="OMPdeCOase_dom"/>
</dbReference>
<evidence type="ECO:0000256" key="1">
    <source>
        <dbReference type="ARBA" id="ARBA00002356"/>
    </source>
</evidence>
<organism evidence="11 12">
    <name type="scientific">Candidatus Rickettsiella isopodorum</name>
    <dbReference type="NCBI Taxonomy" id="1225476"/>
    <lineage>
        <taxon>Bacteria</taxon>
        <taxon>Pseudomonadati</taxon>
        <taxon>Pseudomonadota</taxon>
        <taxon>Gammaproteobacteria</taxon>
        <taxon>Legionellales</taxon>
        <taxon>Coxiellaceae</taxon>
        <taxon>Rickettsiella</taxon>
    </lineage>
</organism>
<evidence type="ECO:0000259" key="10">
    <source>
        <dbReference type="SMART" id="SM00934"/>
    </source>
</evidence>
<dbReference type="EMBL" id="LUKY01000032">
    <property type="protein sequence ID" value="OIZ94984.1"/>
    <property type="molecule type" value="Genomic_DNA"/>
</dbReference>
<dbReference type="NCBIfam" id="TIGR01740">
    <property type="entry name" value="pyrF"/>
    <property type="match status" value="1"/>
</dbReference>
<feature type="binding site" evidence="8">
    <location>
        <position position="233"/>
    </location>
    <ligand>
        <name>substrate</name>
    </ligand>
</feature>
<evidence type="ECO:0000256" key="9">
    <source>
        <dbReference type="RuleBase" id="RU000512"/>
    </source>
</evidence>
<dbReference type="SMART" id="SM00934">
    <property type="entry name" value="OMPdecase"/>
    <property type="match status" value="1"/>
</dbReference>
<evidence type="ECO:0000313" key="12">
    <source>
        <dbReference type="Proteomes" id="UP000183924"/>
    </source>
</evidence>
<dbReference type="STRING" id="1225476.A1D18_02450"/>
<dbReference type="Proteomes" id="UP000183924">
    <property type="component" value="Unassembled WGS sequence"/>
</dbReference>
<evidence type="ECO:0000256" key="5">
    <source>
        <dbReference type="ARBA" id="ARBA00023239"/>
    </source>
</evidence>
<evidence type="ECO:0000256" key="2">
    <source>
        <dbReference type="ARBA" id="ARBA00004861"/>
    </source>
</evidence>
<feature type="binding site" evidence="8">
    <location>
        <position position="234"/>
    </location>
    <ligand>
        <name>substrate</name>
    </ligand>
</feature>
<dbReference type="AlphaFoldDB" id="A0A1J8NIJ2"/>
<dbReference type="Pfam" id="PF00215">
    <property type="entry name" value="OMPdecase"/>
    <property type="match status" value="1"/>
</dbReference>
<comment type="caution">
    <text evidence="11">The sequence shown here is derived from an EMBL/GenBank/DDBJ whole genome shotgun (WGS) entry which is preliminary data.</text>
</comment>
<dbReference type="UniPathway" id="UPA00070">
    <property type="reaction ID" value="UER00120"/>
</dbReference>
<feature type="domain" description="Orotidine 5'-phosphate decarboxylase" evidence="10">
    <location>
        <begin position="35"/>
        <end position="249"/>
    </location>
</feature>
<protein>
    <recommendedName>
        <fullName evidence="9">Orotidine 5'-phosphate decarboxylase</fullName>
        <ecNumber evidence="9">4.1.1.23</ecNumber>
    </recommendedName>
</protein>
<feature type="active site" description="For OMPdecase activity" evidence="7">
    <location>
        <position position="99"/>
    </location>
</feature>